<keyword evidence="2" id="KW-1185">Reference proteome</keyword>
<gene>
    <name evidence="1" type="ORF">OG563_08540</name>
</gene>
<dbReference type="RefSeq" id="WP_329412560.1">
    <property type="nucleotide sequence ID" value="NZ_CP109441.1"/>
</dbReference>
<organism evidence="1 2">
    <name type="scientific">Nocardia vinacea</name>
    <dbReference type="NCBI Taxonomy" id="96468"/>
    <lineage>
        <taxon>Bacteria</taxon>
        <taxon>Bacillati</taxon>
        <taxon>Actinomycetota</taxon>
        <taxon>Actinomycetes</taxon>
        <taxon>Mycobacteriales</taxon>
        <taxon>Nocardiaceae</taxon>
        <taxon>Nocardia</taxon>
    </lineage>
</organism>
<evidence type="ECO:0000313" key="1">
    <source>
        <dbReference type="EMBL" id="WUV48229.1"/>
    </source>
</evidence>
<reference evidence="1" key="1">
    <citation type="submission" date="2022-10" db="EMBL/GenBank/DDBJ databases">
        <title>The complete genomes of actinobacterial strains from the NBC collection.</title>
        <authorList>
            <person name="Joergensen T.S."/>
            <person name="Alvarez Arevalo M."/>
            <person name="Sterndorff E.B."/>
            <person name="Faurdal D."/>
            <person name="Vuksanovic O."/>
            <person name="Mourched A.-S."/>
            <person name="Charusanti P."/>
            <person name="Shaw S."/>
            <person name="Blin K."/>
            <person name="Weber T."/>
        </authorList>
    </citation>
    <scope>NUCLEOTIDE SEQUENCE</scope>
    <source>
        <strain evidence="1">NBC_01482</strain>
    </source>
</reference>
<name>A0ABZ1Z2L4_9NOCA</name>
<evidence type="ECO:0000313" key="2">
    <source>
        <dbReference type="Proteomes" id="UP001432062"/>
    </source>
</evidence>
<protein>
    <submittedName>
        <fullName evidence="1">Uncharacterized protein</fullName>
    </submittedName>
</protein>
<proteinExistence type="predicted"/>
<dbReference type="Proteomes" id="UP001432062">
    <property type="component" value="Chromosome"/>
</dbReference>
<sequence length="45" mass="5240">MGDRLTPIISEASQPGTRRLLLPQTQHAIMPMGSRIVYLRYQRMR</sequence>
<dbReference type="EMBL" id="CP109441">
    <property type="protein sequence ID" value="WUV48229.1"/>
    <property type="molecule type" value="Genomic_DNA"/>
</dbReference>
<accession>A0ABZ1Z2L4</accession>